<dbReference type="Pfam" id="PF24823">
    <property type="entry name" value="PH_RDR2"/>
    <property type="match status" value="1"/>
</dbReference>
<reference evidence="2 3" key="1">
    <citation type="submission" date="2024-05" db="EMBL/GenBank/DDBJ databases">
        <title>Haplotype-resolved chromosome-level genome assembly of Huyou (Citrus changshanensis).</title>
        <authorList>
            <person name="Miao C."/>
            <person name="Chen W."/>
            <person name="Wu Y."/>
            <person name="Wang L."/>
            <person name="Zhao S."/>
            <person name="Grierson D."/>
            <person name="Xu C."/>
            <person name="Chen K."/>
        </authorList>
    </citation>
    <scope>NUCLEOTIDE SEQUENCE [LARGE SCALE GENOMIC DNA]</scope>
    <source>
        <strain evidence="2">01-14</strain>
        <tissue evidence="2">Leaf</tissue>
    </source>
</reference>
<feature type="domain" description="RDR1/2-like PH-like" evidence="1">
    <location>
        <begin position="141"/>
        <end position="190"/>
    </location>
</feature>
<dbReference type="SUPFAM" id="SSF50630">
    <property type="entry name" value="Acid proteases"/>
    <property type="match status" value="1"/>
</dbReference>
<dbReference type="Proteomes" id="UP001428341">
    <property type="component" value="Unassembled WGS sequence"/>
</dbReference>
<accession>A0AAP0M8E8</accession>
<dbReference type="AlphaFoldDB" id="A0AAP0M8E8"/>
<comment type="caution">
    <text evidence="2">The sequence shown here is derived from an EMBL/GenBank/DDBJ whole genome shotgun (WGS) entry which is preliminary data.</text>
</comment>
<organism evidence="2 3">
    <name type="scientific">Citrus x changshan-huyou</name>
    <dbReference type="NCBI Taxonomy" id="2935761"/>
    <lineage>
        <taxon>Eukaryota</taxon>
        <taxon>Viridiplantae</taxon>
        <taxon>Streptophyta</taxon>
        <taxon>Embryophyta</taxon>
        <taxon>Tracheophyta</taxon>
        <taxon>Spermatophyta</taxon>
        <taxon>Magnoliopsida</taxon>
        <taxon>eudicotyledons</taxon>
        <taxon>Gunneridae</taxon>
        <taxon>Pentapetalae</taxon>
        <taxon>rosids</taxon>
        <taxon>malvids</taxon>
        <taxon>Sapindales</taxon>
        <taxon>Rutaceae</taxon>
        <taxon>Aurantioideae</taxon>
        <taxon>Citrus</taxon>
    </lineage>
</organism>
<gene>
    <name evidence="2" type="ORF">WN944_014461</name>
</gene>
<dbReference type="Gene3D" id="2.40.70.10">
    <property type="entry name" value="Acid Proteases"/>
    <property type="match status" value="1"/>
</dbReference>
<evidence type="ECO:0000259" key="1">
    <source>
        <dbReference type="Pfam" id="PF24823"/>
    </source>
</evidence>
<protein>
    <recommendedName>
        <fullName evidence="1">RDR1/2-like PH-like domain-containing protein</fullName>
    </recommendedName>
</protein>
<proteinExistence type="predicted"/>
<dbReference type="CDD" id="cd00303">
    <property type="entry name" value="retropepsin_like"/>
    <property type="match status" value="1"/>
</dbReference>
<dbReference type="EMBL" id="JBCGBO010000005">
    <property type="protein sequence ID" value="KAK9199273.1"/>
    <property type="molecule type" value="Genomic_DNA"/>
</dbReference>
<evidence type="ECO:0000313" key="3">
    <source>
        <dbReference type="Proteomes" id="UP001428341"/>
    </source>
</evidence>
<dbReference type="InterPro" id="IPR021109">
    <property type="entry name" value="Peptidase_aspartic_dom_sf"/>
</dbReference>
<dbReference type="Pfam" id="PF08284">
    <property type="entry name" value="RVP_2"/>
    <property type="match status" value="1"/>
</dbReference>
<sequence length="192" mass="21837">MQVKAKIGPHEIIVLVDSGSTHNFINSRLANMLQLLFQPTSAFPVKVANREKVICQGKHDKVHVLIQDIPFELIIYLLPITGLDVVLSVQWLESLGSVVCNWKQLTMDFDWDNAKRRFELSDESISQIELYIPIGYSVKYLAIQNDIHWVCEVDFTPSSSVGQSSAICLELPSRAHILKVPKDFFYYKESSV</sequence>
<evidence type="ECO:0000313" key="2">
    <source>
        <dbReference type="EMBL" id="KAK9199273.1"/>
    </source>
</evidence>
<keyword evidence="3" id="KW-1185">Reference proteome</keyword>
<dbReference type="InterPro" id="IPR057590">
    <property type="entry name" value="PH_RDR1/2-like"/>
</dbReference>
<name>A0AAP0M8E8_9ROSI</name>